<organism evidence="16 17">
    <name type="scientific">Mucuna pruriens</name>
    <name type="common">Velvet bean</name>
    <name type="synonym">Dolichos pruriens</name>
    <dbReference type="NCBI Taxonomy" id="157652"/>
    <lineage>
        <taxon>Eukaryota</taxon>
        <taxon>Viridiplantae</taxon>
        <taxon>Streptophyta</taxon>
        <taxon>Embryophyta</taxon>
        <taxon>Tracheophyta</taxon>
        <taxon>Spermatophyta</taxon>
        <taxon>Magnoliopsida</taxon>
        <taxon>eudicotyledons</taxon>
        <taxon>Gunneridae</taxon>
        <taxon>Pentapetalae</taxon>
        <taxon>rosids</taxon>
        <taxon>fabids</taxon>
        <taxon>Fabales</taxon>
        <taxon>Fabaceae</taxon>
        <taxon>Papilionoideae</taxon>
        <taxon>50 kb inversion clade</taxon>
        <taxon>NPAAA clade</taxon>
        <taxon>indigoferoid/millettioid clade</taxon>
        <taxon>Phaseoleae</taxon>
        <taxon>Mucuna</taxon>
    </lineage>
</organism>
<feature type="non-terminal residue" evidence="16">
    <location>
        <position position="1"/>
    </location>
</feature>
<accession>A0A371FB07</accession>
<gene>
    <name evidence="16" type="ORF">CR513_44635</name>
</gene>
<dbReference type="AlphaFoldDB" id="A0A371FB07"/>
<protein>
    <recommendedName>
        <fullName evidence="12">Acidic endochitinase</fullName>
        <ecNumber evidence="4">3.2.1.14</ecNumber>
    </recommendedName>
</protein>
<evidence type="ECO:0000256" key="9">
    <source>
        <dbReference type="ARBA" id="ARBA00023277"/>
    </source>
</evidence>
<dbReference type="EMBL" id="QJKJ01009830">
    <property type="protein sequence ID" value="RDX75474.1"/>
    <property type="molecule type" value="Genomic_DNA"/>
</dbReference>
<evidence type="ECO:0000313" key="16">
    <source>
        <dbReference type="EMBL" id="RDX75474.1"/>
    </source>
</evidence>
<dbReference type="EC" id="3.2.1.14" evidence="4"/>
<feature type="transmembrane region" description="Helical" evidence="14">
    <location>
        <begin position="46"/>
        <end position="70"/>
    </location>
</feature>
<keyword evidence="14" id="KW-1133">Transmembrane helix</keyword>
<evidence type="ECO:0000256" key="13">
    <source>
        <dbReference type="RuleBase" id="RU000489"/>
    </source>
</evidence>
<feature type="domain" description="GH18" evidence="15">
    <location>
        <begin position="64"/>
        <end position="336"/>
    </location>
</feature>
<dbReference type="Proteomes" id="UP000257109">
    <property type="component" value="Unassembled WGS sequence"/>
</dbReference>
<evidence type="ECO:0000256" key="8">
    <source>
        <dbReference type="ARBA" id="ARBA00023157"/>
    </source>
</evidence>
<keyword evidence="6 13" id="KW-0378">Hydrolase</keyword>
<evidence type="ECO:0000256" key="6">
    <source>
        <dbReference type="ARBA" id="ARBA00022801"/>
    </source>
</evidence>
<dbReference type="FunFam" id="3.20.20.80:FF:000015">
    <property type="entry name" value="Acidic endochitinase SE2"/>
    <property type="match status" value="1"/>
</dbReference>
<evidence type="ECO:0000256" key="1">
    <source>
        <dbReference type="ARBA" id="ARBA00000822"/>
    </source>
</evidence>
<dbReference type="InterPro" id="IPR045321">
    <property type="entry name" value="Cts1-like"/>
</dbReference>
<comment type="catalytic activity">
    <reaction evidence="1">
        <text>Random endo-hydrolysis of N-acetyl-beta-D-glucosaminide (1-&gt;4)-beta-linkages in chitin and chitodextrins.</text>
        <dbReference type="EC" id="3.2.1.14"/>
    </reaction>
</comment>
<dbReference type="GO" id="GO:0008843">
    <property type="term" value="F:endochitinase activity"/>
    <property type="evidence" value="ECO:0007669"/>
    <property type="project" value="UniProtKB-EC"/>
</dbReference>
<keyword evidence="10 13" id="KW-0326">Glycosidase</keyword>
<comment type="similarity">
    <text evidence="3">Belongs to the glycosyl hydrolase 18 family. Chitinase class II subfamily.</text>
</comment>
<evidence type="ECO:0000256" key="10">
    <source>
        <dbReference type="ARBA" id="ARBA00023295"/>
    </source>
</evidence>
<keyword evidence="11" id="KW-0624">Polysaccharide degradation</keyword>
<dbReference type="PROSITE" id="PS51910">
    <property type="entry name" value="GH18_2"/>
    <property type="match status" value="1"/>
</dbReference>
<evidence type="ECO:0000256" key="2">
    <source>
        <dbReference type="ARBA" id="ARBA00004239"/>
    </source>
</evidence>
<dbReference type="Pfam" id="PF00704">
    <property type="entry name" value="Glyco_hydro_18"/>
    <property type="match status" value="1"/>
</dbReference>
<dbReference type="GO" id="GO:0005576">
    <property type="term" value="C:extracellular region"/>
    <property type="evidence" value="ECO:0007669"/>
    <property type="project" value="UniProtKB-SubCell"/>
</dbReference>
<dbReference type="GO" id="GO:0006032">
    <property type="term" value="P:chitin catabolic process"/>
    <property type="evidence" value="ECO:0007669"/>
    <property type="project" value="UniProtKB-KW"/>
</dbReference>
<keyword evidence="17" id="KW-1185">Reference proteome</keyword>
<evidence type="ECO:0000256" key="4">
    <source>
        <dbReference type="ARBA" id="ARBA00012729"/>
    </source>
</evidence>
<evidence type="ECO:0000259" key="15">
    <source>
        <dbReference type="PROSITE" id="PS51910"/>
    </source>
</evidence>
<dbReference type="PROSITE" id="PS01095">
    <property type="entry name" value="GH18_1"/>
    <property type="match status" value="1"/>
</dbReference>
<reference evidence="16" key="1">
    <citation type="submission" date="2018-05" db="EMBL/GenBank/DDBJ databases">
        <title>Draft genome of Mucuna pruriens seed.</title>
        <authorList>
            <person name="Nnadi N.E."/>
            <person name="Vos R."/>
            <person name="Hasami M.H."/>
            <person name="Devisetty U.K."/>
            <person name="Aguiy J.C."/>
        </authorList>
    </citation>
    <scope>NUCLEOTIDE SEQUENCE [LARGE SCALE GENOMIC DNA]</scope>
    <source>
        <strain evidence="16">JCA_2017</strain>
    </source>
</reference>
<keyword evidence="5" id="KW-0964">Secreted</keyword>
<dbReference type="Gene3D" id="3.20.20.80">
    <property type="entry name" value="Glycosidases"/>
    <property type="match status" value="1"/>
</dbReference>
<sequence length="336" mass="36570">MIGLYGNHCRVCMVRDDVYPKLYKLVPKLVRIYQVKIAMGNKTQKVSILFLLNFVALVCSINAGDIVVYWGQNEKEGSLSATCNSGLYKIVNIAFLSRFGGGGKPEINLAGHCDPASNGCKGLSKDIKNCQRSGIKVILSIGGGEKGYSLSSEADARSVADYIWNNFLGGKSGSRPLGDAVLDGVDFDIEVGGGAAFYPVLANRLSQNSKGGRKVYLTAAPQCPFPDKEQNRALSTGLFDYVWVQFYNNAPCQFDSANPSNFKKSWNQWVSLNATKIYVGLPASRSAAGSGFVPPQTLIKQVLPFVKRSSKYGGVMLWDRASDKQTRYSTIIKPTV</sequence>
<keyword evidence="9" id="KW-0119">Carbohydrate metabolism</keyword>
<evidence type="ECO:0000256" key="5">
    <source>
        <dbReference type="ARBA" id="ARBA00022525"/>
    </source>
</evidence>
<evidence type="ECO:0000256" key="12">
    <source>
        <dbReference type="ARBA" id="ARBA00073139"/>
    </source>
</evidence>
<dbReference type="CDD" id="cd02877">
    <property type="entry name" value="GH18_hevamine_XipI_class_III"/>
    <property type="match status" value="1"/>
</dbReference>
<keyword evidence="14" id="KW-0812">Transmembrane</keyword>
<dbReference type="OrthoDB" id="6020543at2759"/>
<proteinExistence type="inferred from homology"/>
<dbReference type="InterPro" id="IPR017853">
    <property type="entry name" value="GH"/>
</dbReference>
<dbReference type="GO" id="GO:0000272">
    <property type="term" value="P:polysaccharide catabolic process"/>
    <property type="evidence" value="ECO:0007669"/>
    <property type="project" value="UniProtKB-KW"/>
</dbReference>
<evidence type="ECO:0000256" key="14">
    <source>
        <dbReference type="SAM" id="Phobius"/>
    </source>
</evidence>
<keyword evidence="8" id="KW-1015">Disulfide bond</keyword>
<dbReference type="STRING" id="157652.A0A371FB07"/>
<name>A0A371FB07_MUCPR</name>
<evidence type="ECO:0000256" key="11">
    <source>
        <dbReference type="ARBA" id="ARBA00023326"/>
    </source>
</evidence>
<dbReference type="InterPro" id="IPR050542">
    <property type="entry name" value="Glycosyl_Hydrlase18_Chitinase"/>
</dbReference>
<keyword evidence="14" id="KW-0472">Membrane</keyword>
<dbReference type="InterPro" id="IPR001223">
    <property type="entry name" value="Glyco_hydro18_cat"/>
</dbReference>
<comment type="caution">
    <text evidence="16">The sequence shown here is derived from an EMBL/GenBank/DDBJ whole genome shotgun (WGS) entry which is preliminary data.</text>
</comment>
<dbReference type="PANTHER" id="PTHR45708">
    <property type="entry name" value="ENDOCHITINASE"/>
    <property type="match status" value="1"/>
</dbReference>
<evidence type="ECO:0000313" key="17">
    <source>
        <dbReference type="Proteomes" id="UP000257109"/>
    </source>
</evidence>
<dbReference type="SUPFAM" id="SSF51445">
    <property type="entry name" value="(Trans)glycosidases"/>
    <property type="match status" value="1"/>
</dbReference>
<evidence type="ECO:0000256" key="3">
    <source>
        <dbReference type="ARBA" id="ARBA00009121"/>
    </source>
</evidence>
<keyword evidence="7" id="KW-0146">Chitin degradation</keyword>
<dbReference type="PANTHER" id="PTHR45708:SF67">
    <property type="entry name" value="CHITINASE"/>
    <property type="match status" value="1"/>
</dbReference>
<comment type="subcellular location">
    <subcellularLocation>
        <location evidence="2">Secreted</location>
        <location evidence="2">Extracellular space</location>
    </subcellularLocation>
</comment>
<evidence type="ECO:0000256" key="7">
    <source>
        <dbReference type="ARBA" id="ARBA00023024"/>
    </source>
</evidence>
<dbReference type="InterPro" id="IPR001579">
    <property type="entry name" value="Glyco_hydro_18_chit_AS"/>
</dbReference>